<evidence type="ECO:0000256" key="8">
    <source>
        <dbReference type="PROSITE-ProRule" id="PRU01050"/>
    </source>
</evidence>
<evidence type="ECO:0000313" key="10">
    <source>
        <dbReference type="EMBL" id="VUX13980.1"/>
    </source>
</evidence>
<dbReference type="Pfam" id="PF01926">
    <property type="entry name" value="MMR_HSR1"/>
    <property type="match status" value="1"/>
</dbReference>
<dbReference type="GO" id="GO:0003924">
    <property type="term" value="F:GTPase activity"/>
    <property type="evidence" value="ECO:0007669"/>
    <property type="project" value="UniProtKB-UniRule"/>
</dbReference>
<dbReference type="AlphaFoldDB" id="A0A564U3G3"/>
<dbReference type="Proteomes" id="UP000406184">
    <property type="component" value="Unassembled WGS sequence"/>
</dbReference>
<name>A0A564U3G3_9FIRM</name>
<feature type="binding site" evidence="7">
    <location>
        <begin position="130"/>
        <end position="133"/>
    </location>
    <ligand>
        <name>GTP</name>
        <dbReference type="ChEBI" id="CHEBI:37565"/>
    </ligand>
</feature>
<dbReference type="GO" id="GO:0000028">
    <property type="term" value="P:ribosomal small subunit assembly"/>
    <property type="evidence" value="ECO:0007669"/>
    <property type="project" value="TreeGrafter"/>
</dbReference>
<evidence type="ECO:0000256" key="5">
    <source>
        <dbReference type="ARBA" id="ARBA00023134"/>
    </source>
</evidence>
<dbReference type="Gene3D" id="3.40.50.300">
    <property type="entry name" value="P-loop containing nucleotide triphosphate hydrolases"/>
    <property type="match status" value="1"/>
</dbReference>
<dbReference type="PANTHER" id="PTHR42698">
    <property type="entry name" value="GTPASE ERA"/>
    <property type="match status" value="1"/>
</dbReference>
<dbReference type="PANTHER" id="PTHR42698:SF1">
    <property type="entry name" value="GTPASE ERA, MITOCHONDRIAL"/>
    <property type="match status" value="1"/>
</dbReference>
<feature type="region of interest" description="G1" evidence="8">
    <location>
        <begin position="22"/>
        <end position="29"/>
    </location>
</feature>
<evidence type="ECO:0000256" key="4">
    <source>
        <dbReference type="ARBA" id="ARBA00022884"/>
    </source>
</evidence>
<dbReference type="PROSITE" id="PS51713">
    <property type="entry name" value="G_ERA"/>
    <property type="match status" value="1"/>
</dbReference>
<evidence type="ECO:0000256" key="2">
    <source>
        <dbReference type="ARBA" id="ARBA00020484"/>
    </source>
</evidence>
<proteinExistence type="inferred from homology"/>
<feature type="region of interest" description="G3" evidence="8">
    <location>
        <begin position="69"/>
        <end position="72"/>
    </location>
</feature>
<dbReference type="InterPro" id="IPR015946">
    <property type="entry name" value="KH_dom-like_a/b"/>
</dbReference>
<dbReference type="SUPFAM" id="SSF54814">
    <property type="entry name" value="Prokaryotic type KH domain (KH-domain type II)"/>
    <property type="match status" value="1"/>
</dbReference>
<dbReference type="GO" id="GO:0005525">
    <property type="term" value="F:GTP binding"/>
    <property type="evidence" value="ECO:0007669"/>
    <property type="project" value="UniProtKB-UniRule"/>
</dbReference>
<dbReference type="InterPro" id="IPR027417">
    <property type="entry name" value="P-loop_NTPase"/>
</dbReference>
<dbReference type="GO" id="GO:0005886">
    <property type="term" value="C:plasma membrane"/>
    <property type="evidence" value="ECO:0007669"/>
    <property type="project" value="UniProtKB-SubCell"/>
</dbReference>
<organism evidence="10 11">
    <name type="scientific">Faecalibacterium prausnitzii</name>
    <dbReference type="NCBI Taxonomy" id="853"/>
    <lineage>
        <taxon>Bacteria</taxon>
        <taxon>Bacillati</taxon>
        <taxon>Bacillota</taxon>
        <taxon>Clostridia</taxon>
        <taxon>Eubacteriales</taxon>
        <taxon>Oscillospiraceae</taxon>
        <taxon>Faecalibacterium</taxon>
    </lineage>
</organism>
<evidence type="ECO:0000256" key="3">
    <source>
        <dbReference type="ARBA" id="ARBA00022741"/>
    </source>
</evidence>
<gene>
    <name evidence="7 10" type="primary">era</name>
    <name evidence="10" type="ORF">FPPS064S07_00950</name>
</gene>
<keyword evidence="5 7" id="KW-0342">GTP-binding</keyword>
<dbReference type="InterPro" id="IPR009019">
    <property type="entry name" value="KH_sf_prok-type"/>
</dbReference>
<feature type="region of interest" description="G5" evidence="8">
    <location>
        <begin position="160"/>
        <end position="162"/>
    </location>
</feature>
<comment type="similarity">
    <text evidence="1 7 8">Belongs to the TRAFAC class TrmE-Era-EngA-EngB-Septin-like GTPase superfamily. Era GTPase family.</text>
</comment>
<dbReference type="EMBL" id="CABHMY010000111">
    <property type="protein sequence ID" value="VUX13980.1"/>
    <property type="molecule type" value="Genomic_DNA"/>
</dbReference>
<accession>A0A564U3G3</accession>
<sequence>MKNETPIQGHYDTSSVFVAVIGRPNVGKSSLTNLLVGEKVAIVTSKPQTTRTRITGVITRGPLQYVLLDTPGVHKPHNKLGKRMDKTASDSIADVDVSMMLFEPYGALNESEMVLVEALKKGGPAIAVINKTDLVKDPADLEARKAELKALGVFDDVYTVSVRDNDHCEELFDALSRYAVEGPHYFDDDAYTDMPEKELVAEVIREKALLYMRDEIPHGIAVVVERFKERPGTDLVDIDVNIYCERESHKGMVIGKGGAMLKKIASAARTDCEEFLGCRVNLQCWVKVKADWRDNEFMLNNFGFKQQPNR</sequence>
<feature type="binding site" evidence="7">
    <location>
        <begin position="69"/>
        <end position="73"/>
    </location>
    <ligand>
        <name>GTP</name>
        <dbReference type="ChEBI" id="CHEBI:37565"/>
    </ligand>
</feature>
<comment type="function">
    <text evidence="7">An essential GTPase that binds both GDP and GTP, with rapid nucleotide exchange. Plays a role in 16S rRNA processing and 30S ribosomal subunit biogenesis and possibly also in cell cycle regulation and energy metabolism.</text>
</comment>
<dbReference type="InterPro" id="IPR004044">
    <property type="entry name" value="KH_dom_type_2"/>
</dbReference>
<feature type="binding site" evidence="7">
    <location>
        <begin position="22"/>
        <end position="29"/>
    </location>
    <ligand>
        <name>GTP</name>
        <dbReference type="ChEBI" id="CHEBI:37565"/>
    </ligand>
</feature>
<dbReference type="RefSeq" id="WP_223387478.1">
    <property type="nucleotide sequence ID" value="NZ_CABHMY010000111.1"/>
</dbReference>
<evidence type="ECO:0000256" key="1">
    <source>
        <dbReference type="ARBA" id="ARBA00007921"/>
    </source>
</evidence>
<evidence type="ECO:0000313" key="11">
    <source>
        <dbReference type="Proteomes" id="UP000406184"/>
    </source>
</evidence>
<dbReference type="CDD" id="cd04163">
    <property type="entry name" value="Era"/>
    <property type="match status" value="1"/>
</dbReference>
<dbReference type="NCBIfam" id="NF000908">
    <property type="entry name" value="PRK00089.1"/>
    <property type="match status" value="1"/>
</dbReference>
<dbReference type="NCBIfam" id="TIGR00436">
    <property type="entry name" value="era"/>
    <property type="match status" value="1"/>
</dbReference>
<dbReference type="HAMAP" id="MF_00367">
    <property type="entry name" value="GTPase_Era"/>
    <property type="match status" value="1"/>
</dbReference>
<feature type="region of interest" description="G2" evidence="8">
    <location>
        <begin position="48"/>
        <end position="52"/>
    </location>
</feature>
<feature type="domain" description="Era-type G" evidence="9">
    <location>
        <begin position="14"/>
        <end position="181"/>
    </location>
</feature>
<dbReference type="GO" id="GO:0070181">
    <property type="term" value="F:small ribosomal subunit rRNA binding"/>
    <property type="evidence" value="ECO:0007669"/>
    <property type="project" value="UniProtKB-UniRule"/>
</dbReference>
<comment type="subcellular location">
    <subcellularLocation>
        <location evidence="7">Cytoplasm</location>
    </subcellularLocation>
    <subcellularLocation>
        <location evidence="7">Cell membrane</location>
        <topology evidence="7">Peripheral membrane protein</topology>
    </subcellularLocation>
</comment>
<keyword evidence="11" id="KW-1185">Reference proteome</keyword>
<dbReference type="Pfam" id="PF07650">
    <property type="entry name" value="KH_2"/>
    <property type="match status" value="1"/>
</dbReference>
<evidence type="ECO:0000259" key="9">
    <source>
        <dbReference type="PROSITE" id="PS51713"/>
    </source>
</evidence>
<dbReference type="InterPro" id="IPR030388">
    <property type="entry name" value="G_ERA_dom"/>
</dbReference>
<keyword evidence="6 7" id="KW-0472">Membrane</keyword>
<dbReference type="FunFam" id="3.30.300.20:FF:000003">
    <property type="entry name" value="GTPase Era"/>
    <property type="match status" value="1"/>
</dbReference>
<protein>
    <recommendedName>
        <fullName evidence="2 7">GTPase Era</fullName>
    </recommendedName>
</protein>
<keyword evidence="3 7" id="KW-0547">Nucleotide-binding</keyword>
<dbReference type="SUPFAM" id="SSF52540">
    <property type="entry name" value="P-loop containing nucleoside triphosphate hydrolases"/>
    <property type="match status" value="1"/>
</dbReference>
<keyword evidence="7" id="KW-0699">rRNA-binding</keyword>
<dbReference type="InterPro" id="IPR005225">
    <property type="entry name" value="Small_GTP-bd"/>
</dbReference>
<evidence type="ECO:0000256" key="7">
    <source>
        <dbReference type="HAMAP-Rule" id="MF_00367"/>
    </source>
</evidence>
<comment type="subunit">
    <text evidence="7">Monomer.</text>
</comment>
<dbReference type="CDD" id="cd22534">
    <property type="entry name" value="KH-II_Era"/>
    <property type="match status" value="1"/>
</dbReference>
<dbReference type="InterPro" id="IPR005662">
    <property type="entry name" value="GTPase_Era-like"/>
</dbReference>
<dbReference type="GO" id="GO:0043024">
    <property type="term" value="F:ribosomal small subunit binding"/>
    <property type="evidence" value="ECO:0007669"/>
    <property type="project" value="TreeGrafter"/>
</dbReference>
<dbReference type="InterPro" id="IPR006073">
    <property type="entry name" value="GTP-bd"/>
</dbReference>
<feature type="region of interest" description="G4" evidence="8">
    <location>
        <begin position="130"/>
        <end position="133"/>
    </location>
</feature>
<keyword evidence="7" id="KW-0690">Ribosome biogenesis</keyword>
<evidence type="ECO:0000256" key="6">
    <source>
        <dbReference type="ARBA" id="ARBA00023136"/>
    </source>
</evidence>
<keyword evidence="7" id="KW-0963">Cytoplasm</keyword>
<keyword evidence="7" id="KW-1003">Cell membrane</keyword>
<dbReference type="Gene3D" id="3.30.300.20">
    <property type="match status" value="1"/>
</dbReference>
<dbReference type="GO" id="GO:0005829">
    <property type="term" value="C:cytosol"/>
    <property type="evidence" value="ECO:0007669"/>
    <property type="project" value="TreeGrafter"/>
</dbReference>
<dbReference type="NCBIfam" id="TIGR00231">
    <property type="entry name" value="small_GTP"/>
    <property type="match status" value="1"/>
</dbReference>
<reference evidence="10 11" key="1">
    <citation type="submission" date="2019-07" db="EMBL/GenBank/DDBJ databases">
        <authorList>
            <person name="Hibberd C M."/>
            <person name="Gehrig L. J."/>
            <person name="Chang H.-W."/>
            <person name="Venkatesh S."/>
        </authorList>
    </citation>
    <scope>NUCLEOTIDE SEQUENCE [LARGE SCALE GENOMIC DNA]</scope>
    <source>
        <strain evidence="10">Faecalibacterium_prausnitzii_JG_BgPS064</strain>
    </source>
</reference>
<keyword evidence="4 7" id="KW-0694">RNA-binding</keyword>